<evidence type="ECO:0000313" key="1">
    <source>
        <dbReference type="EMBL" id="PPK50899.1"/>
    </source>
</evidence>
<dbReference type="AlphaFoldDB" id="A0A2S6G4G9"/>
<evidence type="ECO:0000313" key="3">
    <source>
        <dbReference type="Proteomes" id="UP000239446"/>
    </source>
</evidence>
<feature type="non-terminal residue" evidence="2">
    <location>
        <position position="1"/>
    </location>
</feature>
<dbReference type="Proteomes" id="UP000239446">
    <property type="component" value="Unassembled WGS sequence"/>
</dbReference>
<dbReference type="Proteomes" id="UP000239648">
    <property type="component" value="Unassembled WGS sequence"/>
</dbReference>
<evidence type="ECO:0000313" key="2">
    <source>
        <dbReference type="EMBL" id="PPK54013.1"/>
    </source>
</evidence>
<name>A0A2S6G4G9_9GAMM</name>
<proteinExistence type="predicted"/>
<evidence type="ECO:0000313" key="4">
    <source>
        <dbReference type="Proteomes" id="UP000239648"/>
    </source>
</evidence>
<accession>A0A2S6G4G9</accession>
<dbReference type="EMBL" id="PTIU01000020">
    <property type="protein sequence ID" value="PPK54013.1"/>
    <property type="molecule type" value="Genomic_DNA"/>
</dbReference>
<dbReference type="EMBL" id="PTIT01000018">
    <property type="protein sequence ID" value="PPK50899.1"/>
    <property type="molecule type" value="Genomic_DNA"/>
</dbReference>
<sequence>QPNQTRTLTALVLTKPGGFGSKARHQGHWHKANQKTEAFAINAKLSGDLVMEAKPQ</sequence>
<reference evidence="2 3" key="2">
    <citation type="submission" date="2018-02" db="EMBL/GenBank/DDBJ databases">
        <title>Subsurface microbial communities from deep shales in Ohio and West Virginia, USA.</title>
        <authorList>
            <person name="Wrighton K."/>
        </authorList>
    </citation>
    <scope>NUCLEOTIDE SEQUENCE [LARGE SCALE GENOMIC DNA]</scope>
    <source>
        <strain evidence="2 3">UTICA-S1B9</strain>
    </source>
</reference>
<gene>
    <name evidence="2" type="ORF">B0H24_10201</name>
    <name evidence="1" type="ORF">BY455_1181</name>
</gene>
<protein>
    <submittedName>
        <fullName evidence="2">Uncharacterized protein</fullName>
    </submittedName>
</protein>
<keyword evidence="4" id="KW-1185">Reference proteome</keyword>
<reference evidence="1 4" key="1">
    <citation type="submission" date="2018-02" db="EMBL/GenBank/DDBJ databases">
        <title>Deep subsurface shale carbon reservoir microbial communities from Ohio and West Virginia, USA.</title>
        <authorList>
            <person name="Wrighton K."/>
        </authorList>
    </citation>
    <scope>NUCLEOTIDE SEQUENCE [LARGE SCALE GENOMIC DNA]</scope>
    <source>
        <strain evidence="1 4">UTICA-S1B6</strain>
    </source>
</reference>
<organism evidence="2 3">
    <name type="scientific">Marinobacter persicus</name>
    <dbReference type="NCBI Taxonomy" id="930118"/>
    <lineage>
        <taxon>Bacteria</taxon>
        <taxon>Pseudomonadati</taxon>
        <taxon>Pseudomonadota</taxon>
        <taxon>Gammaproteobacteria</taxon>
        <taxon>Pseudomonadales</taxon>
        <taxon>Marinobacteraceae</taxon>
        <taxon>Marinobacter</taxon>
    </lineage>
</organism>
<comment type="caution">
    <text evidence="2">The sequence shown here is derived from an EMBL/GenBank/DDBJ whole genome shotgun (WGS) entry which is preliminary data.</text>
</comment>